<dbReference type="PANTHER" id="PTHR47618">
    <property type="entry name" value="BIFUNCTIONAL OLIGORIBONUCLEASE AND PAP PHOSPHATASE NRNA"/>
    <property type="match status" value="1"/>
</dbReference>
<dbReference type="InterPro" id="IPR051319">
    <property type="entry name" value="Oligoribo/pAp-PDE_c-di-AMP_PDE"/>
</dbReference>
<dbReference type="HOGENOM" id="CLU_039720_0_0_0"/>
<evidence type="ECO:0000259" key="1">
    <source>
        <dbReference type="Pfam" id="PF01368"/>
    </source>
</evidence>
<gene>
    <name evidence="3" type="ORF">FSCG_00519</name>
</gene>
<dbReference type="PANTHER" id="PTHR47618:SF1">
    <property type="entry name" value="BIFUNCTIONAL OLIGORIBONUCLEASE AND PAP PHOSPHATASE NRNA"/>
    <property type="match status" value="1"/>
</dbReference>
<accession>A0A0M1VTC1</accession>
<dbReference type="EMBL" id="ACDE02000012">
    <property type="protein sequence ID" value="EEO39806.1"/>
    <property type="molecule type" value="Genomic_DNA"/>
</dbReference>
<protein>
    <recommendedName>
        <fullName evidence="5">Adhesin</fullName>
    </recommendedName>
</protein>
<reference evidence="3 4" key="1">
    <citation type="submission" date="2011-10" db="EMBL/GenBank/DDBJ databases">
        <title>The Genome Sequence of Fusobacterium sp. 4_1_13.</title>
        <authorList>
            <consortium name="The Broad Institute Genome Sequencing Platform"/>
            <person name="Earl A."/>
            <person name="Ward D."/>
            <person name="Feldgarden M."/>
            <person name="Gevers D."/>
            <person name="Strauss J."/>
            <person name="Ambrose C."/>
            <person name="Allen-Vercoe E."/>
            <person name="Young S.K."/>
            <person name="Zeng Q."/>
            <person name="Gargeya S."/>
            <person name="Fitzgerald M."/>
            <person name="Haas B."/>
            <person name="Abouelleil A."/>
            <person name="Alvarado L."/>
            <person name="Arachchi H.M."/>
            <person name="Berlin A."/>
            <person name="Brown A."/>
            <person name="Chapman S.B."/>
            <person name="Chen Z."/>
            <person name="Dunbar C."/>
            <person name="Freedman E."/>
            <person name="Gearin G."/>
            <person name="Goldberg J."/>
            <person name="Griggs A."/>
            <person name="Gujja S."/>
            <person name="Heiman D."/>
            <person name="Howarth C."/>
            <person name="Larson L."/>
            <person name="Lui A."/>
            <person name="MacDonald P.J."/>
            <person name="Montmayeur A."/>
            <person name="Murphy C."/>
            <person name="Neiman D."/>
            <person name="Pearson M."/>
            <person name="Priest M."/>
            <person name="Roberts A."/>
            <person name="Saif S."/>
            <person name="Shea T."/>
            <person name="Shenoy N."/>
            <person name="Sisk P."/>
            <person name="Stolte C."/>
            <person name="Sykes S."/>
            <person name="Wortman J."/>
            <person name="Nusbaum C."/>
            <person name="Birren B."/>
        </authorList>
    </citation>
    <scope>NUCLEOTIDE SEQUENCE [LARGE SCALE GENOMIC DNA]</scope>
    <source>
        <strain evidence="3 4">4_1_13</strain>
    </source>
</reference>
<proteinExistence type="predicted"/>
<dbReference type="GO" id="GO:0003676">
    <property type="term" value="F:nucleic acid binding"/>
    <property type="evidence" value="ECO:0007669"/>
    <property type="project" value="InterPro"/>
</dbReference>
<dbReference type="InterPro" id="IPR038763">
    <property type="entry name" value="DHH_sf"/>
</dbReference>
<evidence type="ECO:0008006" key="5">
    <source>
        <dbReference type="Google" id="ProtNLM"/>
    </source>
</evidence>
<dbReference type="Gene3D" id="3.10.310.30">
    <property type="match status" value="1"/>
</dbReference>
<dbReference type="AlphaFoldDB" id="A0A0M1VTC1"/>
<dbReference type="Pfam" id="PF01368">
    <property type="entry name" value="DHH"/>
    <property type="match status" value="1"/>
</dbReference>
<dbReference type="Proteomes" id="UP000004925">
    <property type="component" value="Unassembled WGS sequence"/>
</dbReference>
<sequence>MKEFLEKFKEIKNIIEKNQNIILTAHVNPDGDAVGSGLGLFLTLKENYRNKDIRFVLQDDIPYTTKFLKGSEEIEIYDKNKKYFCELLIFLDSATRDRTGETGKNIESKITINIDHHVSNPLYADIQCVVTYSSSTSEIIYNFIKYMNYKFSLSAAEALYLGLVNDTGNFSHSNVKVGTMQMATDLIAMGVNNNYIVNNFLNSNSYQTLKMMGEALKNFKFYPEKKLSYYYLDNETMKKYNAKKEDTEGIVEKILSYYEASVSLFLREEADGKMKGSMRSKYEINVNEVASLFGGGGHYKAAGFSSNLSANEILEIVLKNI</sequence>
<dbReference type="Pfam" id="PF02272">
    <property type="entry name" value="DHHA1"/>
    <property type="match status" value="1"/>
</dbReference>
<dbReference type="InterPro" id="IPR001667">
    <property type="entry name" value="DDH_dom"/>
</dbReference>
<dbReference type="RefSeq" id="WP_008802685.1">
    <property type="nucleotide sequence ID" value="NZ_KQ235735.1"/>
</dbReference>
<comment type="caution">
    <text evidence="3">The sequence shown here is derived from an EMBL/GenBank/DDBJ whole genome shotgun (WGS) entry which is preliminary data.</text>
</comment>
<evidence type="ECO:0000313" key="4">
    <source>
        <dbReference type="Proteomes" id="UP000004925"/>
    </source>
</evidence>
<evidence type="ECO:0000259" key="2">
    <source>
        <dbReference type="Pfam" id="PF02272"/>
    </source>
</evidence>
<dbReference type="InterPro" id="IPR003156">
    <property type="entry name" value="DHHA1_dom"/>
</dbReference>
<evidence type="ECO:0000313" key="3">
    <source>
        <dbReference type="EMBL" id="EEO39806.1"/>
    </source>
</evidence>
<organism evidence="3 4">
    <name type="scientific">Fusobacterium vincentii 4_1_13</name>
    <dbReference type="NCBI Taxonomy" id="469606"/>
    <lineage>
        <taxon>Bacteria</taxon>
        <taxon>Fusobacteriati</taxon>
        <taxon>Fusobacteriota</taxon>
        <taxon>Fusobacteriia</taxon>
        <taxon>Fusobacteriales</taxon>
        <taxon>Fusobacteriaceae</taxon>
        <taxon>Fusobacterium</taxon>
    </lineage>
</organism>
<feature type="domain" description="DHHA1" evidence="2">
    <location>
        <begin position="239"/>
        <end position="314"/>
    </location>
</feature>
<dbReference type="SUPFAM" id="SSF64182">
    <property type="entry name" value="DHH phosphoesterases"/>
    <property type="match status" value="1"/>
</dbReference>
<feature type="domain" description="DDH" evidence="1">
    <location>
        <begin position="20"/>
        <end position="162"/>
    </location>
</feature>
<name>A0A0M1VTC1_FUSVC</name>
<dbReference type="eggNOG" id="COG0618">
    <property type="taxonomic scope" value="Bacteria"/>
</dbReference>
<dbReference type="Gene3D" id="3.90.1640.10">
    <property type="entry name" value="inorganic pyrophosphatase (n-terminal core)"/>
    <property type="match status" value="1"/>
</dbReference>